<dbReference type="PROSITE" id="PS00077">
    <property type="entry name" value="COX1_CUB"/>
    <property type="match status" value="1"/>
</dbReference>
<evidence type="ECO:0000256" key="3">
    <source>
        <dbReference type="ARBA" id="ARBA00022692"/>
    </source>
</evidence>
<keyword evidence="8" id="KW-0813">Transport</keyword>
<dbReference type="GO" id="GO:0022904">
    <property type="term" value="P:respiratory electron transport chain"/>
    <property type="evidence" value="ECO:0007669"/>
    <property type="project" value="TreeGrafter"/>
</dbReference>
<evidence type="ECO:0000256" key="6">
    <source>
        <dbReference type="ARBA" id="ARBA00023136"/>
    </source>
</evidence>
<evidence type="ECO:0000256" key="4">
    <source>
        <dbReference type="ARBA" id="ARBA00022982"/>
    </source>
</evidence>
<reference evidence="12" key="1">
    <citation type="submission" date="2020-07" db="EMBL/GenBank/DDBJ databases">
        <title>Huge and variable diversity of episymbiotic CPR bacteria and DPANN archaea in groundwater ecosystems.</title>
        <authorList>
            <person name="He C.Y."/>
            <person name="Keren R."/>
            <person name="Whittaker M."/>
            <person name="Farag I.F."/>
            <person name="Doudna J."/>
            <person name="Cate J.H.D."/>
            <person name="Banfield J.F."/>
        </authorList>
    </citation>
    <scope>NUCLEOTIDE SEQUENCE</scope>
    <source>
        <strain evidence="12">NC_groundwater_17_Pr7_B-0.1um_64_12</strain>
    </source>
</reference>
<comment type="function">
    <text evidence="7">Cytochrome c oxidase is the component of the respiratory chain that catalyzes the reduction of oxygen to water. Subunits 1-3 form the functional core of the enzyme complex. CO I is the catalytic subunit of the enzyme. Electrons originating in cytochrome c are transferred via the copper A center of subunit 2 and heme A of subunit 1 to the bimetallic center formed by heme A3 and copper B.</text>
</comment>
<evidence type="ECO:0000256" key="8">
    <source>
        <dbReference type="RuleBase" id="RU000370"/>
    </source>
</evidence>
<keyword evidence="3 8" id="KW-0812">Transmembrane</keyword>
<dbReference type="Pfam" id="PF00115">
    <property type="entry name" value="COX1"/>
    <property type="match status" value="1"/>
</dbReference>
<dbReference type="PANTHER" id="PTHR10422">
    <property type="entry name" value="CYTOCHROME C OXIDASE SUBUNIT 1"/>
    <property type="match status" value="1"/>
</dbReference>
<evidence type="ECO:0000256" key="7">
    <source>
        <dbReference type="ARBA" id="ARBA00025218"/>
    </source>
</evidence>
<evidence type="ECO:0000256" key="9">
    <source>
        <dbReference type="SAM" id="MobiDB-lite"/>
    </source>
</evidence>
<comment type="subcellular location">
    <subcellularLocation>
        <location evidence="1">Membrane</location>
        <topology evidence="1">Multi-pass membrane protein</topology>
    </subcellularLocation>
</comment>
<dbReference type="PROSITE" id="PS50855">
    <property type="entry name" value="COX1"/>
    <property type="match status" value="1"/>
</dbReference>
<feature type="transmembrane region" description="Helical" evidence="10">
    <location>
        <begin position="321"/>
        <end position="342"/>
    </location>
</feature>
<evidence type="ECO:0000256" key="2">
    <source>
        <dbReference type="ARBA" id="ARBA00022660"/>
    </source>
</evidence>
<sequence length="567" mass="62965">MSSIAAPTSLPGEEPIEQKNYLNVKTTLSSWLLTGDHKRIAVLYLFSIFFFFILGSIAAGLVRYELTSPTGRIMESETYNKVFSAHGIIMIFFFLIPSIPATFGNFFLPIMVGARDLAFPRLNLASWYVYVVAGILMLTSLCLGGVDTGWTFYPPYSSMYANSQVTLTILAAFLAGFSSIMTGMNFIVTVHKMRAPGMTWFRLPLFVWAHYATAIIMILGTPVVAITLSLVLVERVLRIGIFSPELGGDPVLFQHLFWFYSHPAVYIMVLPGMGVVSELIANFSRKRIFGYEFVAFSSLAIAALGFVVWGHHMFISTQSMYQGIFFSLLSFLVAVPSAIKVFNWTATMYKGHVVLAAPMLYALGFIGLFTIGGLTGLFLSSMGTNIHLTNTYFVVAHFHYVMVGGAMMAFLGGLHYWWPKMFGRMYADNWAQVTALLSFVGFNLTFMPQFIIGWMGMPRRYHYYYFAPEFQAYHIASSLGASVLAVSLILPVFYLGHSLKYGPKAPPNPWGAHGLEWQTDSPPITSNFESIPIVTDEVYDFPEERTEPDTHLAAAATGNGKAKKGGS</sequence>
<dbReference type="PANTHER" id="PTHR10422:SF18">
    <property type="entry name" value="CYTOCHROME C OXIDASE SUBUNIT 1"/>
    <property type="match status" value="1"/>
</dbReference>
<feature type="region of interest" description="Disordered" evidence="9">
    <location>
        <begin position="544"/>
        <end position="567"/>
    </location>
</feature>
<feature type="transmembrane region" description="Helical" evidence="10">
    <location>
        <begin position="288"/>
        <end position="309"/>
    </location>
</feature>
<gene>
    <name evidence="12" type="ORF">HYR64_06760</name>
</gene>
<dbReference type="GO" id="GO:0004129">
    <property type="term" value="F:cytochrome-c oxidase activity"/>
    <property type="evidence" value="ECO:0007669"/>
    <property type="project" value="InterPro"/>
</dbReference>
<dbReference type="AlphaFoldDB" id="A0A931M0R0"/>
<dbReference type="SUPFAM" id="SSF81442">
    <property type="entry name" value="Cytochrome c oxidase subunit I-like"/>
    <property type="match status" value="1"/>
</dbReference>
<evidence type="ECO:0000256" key="5">
    <source>
        <dbReference type="ARBA" id="ARBA00022989"/>
    </source>
</evidence>
<dbReference type="InterPro" id="IPR036927">
    <property type="entry name" value="Cyt_c_oxase-like_su1_sf"/>
</dbReference>
<dbReference type="GO" id="GO:0020037">
    <property type="term" value="F:heme binding"/>
    <property type="evidence" value="ECO:0007669"/>
    <property type="project" value="InterPro"/>
</dbReference>
<keyword evidence="8" id="KW-0408">Iron</keyword>
<protein>
    <submittedName>
        <fullName evidence="12">Cbb3-type cytochrome c oxidase subunit I</fullName>
    </submittedName>
</protein>
<keyword evidence="4 8" id="KW-0249">Electron transport</keyword>
<feature type="transmembrane region" description="Helical" evidence="10">
    <location>
        <begin position="354"/>
        <end position="378"/>
    </location>
</feature>
<accession>A0A931M0R0</accession>
<feature type="transmembrane region" description="Helical" evidence="10">
    <location>
        <begin position="398"/>
        <end position="418"/>
    </location>
</feature>
<feature type="transmembrane region" description="Helical" evidence="10">
    <location>
        <begin position="166"/>
        <end position="188"/>
    </location>
</feature>
<name>A0A931M0R0_FIMGI</name>
<feature type="transmembrane region" description="Helical" evidence="10">
    <location>
        <begin position="82"/>
        <end position="107"/>
    </location>
</feature>
<dbReference type="InterPro" id="IPR023616">
    <property type="entry name" value="Cyt_c_oxase-like_su1_dom"/>
</dbReference>
<keyword evidence="5 10" id="KW-1133">Transmembrane helix</keyword>
<feature type="transmembrane region" description="Helical" evidence="10">
    <location>
        <begin position="127"/>
        <end position="146"/>
    </location>
</feature>
<evidence type="ECO:0000256" key="10">
    <source>
        <dbReference type="SAM" id="Phobius"/>
    </source>
</evidence>
<feature type="transmembrane region" description="Helical" evidence="10">
    <location>
        <begin position="208"/>
        <end position="232"/>
    </location>
</feature>
<dbReference type="GO" id="GO:0015990">
    <property type="term" value="P:electron transport coupled proton transport"/>
    <property type="evidence" value="ECO:0007669"/>
    <property type="project" value="TreeGrafter"/>
</dbReference>
<dbReference type="Proteomes" id="UP000727962">
    <property type="component" value="Unassembled WGS sequence"/>
</dbReference>
<feature type="transmembrane region" description="Helical" evidence="10">
    <location>
        <begin position="430"/>
        <end position="452"/>
    </location>
</feature>
<comment type="similarity">
    <text evidence="8">Belongs to the heme-copper respiratory oxidase family.</text>
</comment>
<keyword evidence="8" id="KW-0479">Metal-binding</keyword>
<evidence type="ECO:0000313" key="12">
    <source>
        <dbReference type="EMBL" id="MBI1756791.1"/>
    </source>
</evidence>
<dbReference type="GO" id="GO:0009060">
    <property type="term" value="P:aerobic respiration"/>
    <property type="evidence" value="ECO:0007669"/>
    <property type="project" value="InterPro"/>
</dbReference>
<dbReference type="InterPro" id="IPR023615">
    <property type="entry name" value="Cyt_c_Oxase_su1_BS"/>
</dbReference>
<proteinExistence type="inferred from homology"/>
<feature type="transmembrane region" description="Helical" evidence="10">
    <location>
        <begin position="472"/>
        <end position="495"/>
    </location>
</feature>
<keyword evidence="6 10" id="KW-0472">Membrane</keyword>
<dbReference type="InterPro" id="IPR000883">
    <property type="entry name" value="Cyt_C_Oxase_1"/>
</dbReference>
<keyword evidence="8" id="KW-0349">Heme</keyword>
<keyword evidence="2 8" id="KW-0679">Respiratory chain</keyword>
<organism evidence="12 13">
    <name type="scientific">Fimbriimonas ginsengisoli</name>
    <dbReference type="NCBI Taxonomy" id="1005039"/>
    <lineage>
        <taxon>Bacteria</taxon>
        <taxon>Bacillati</taxon>
        <taxon>Armatimonadota</taxon>
        <taxon>Fimbriimonadia</taxon>
        <taxon>Fimbriimonadales</taxon>
        <taxon>Fimbriimonadaceae</taxon>
        <taxon>Fimbriimonas</taxon>
    </lineage>
</organism>
<evidence type="ECO:0000259" key="11">
    <source>
        <dbReference type="PROSITE" id="PS50855"/>
    </source>
</evidence>
<dbReference type="EMBL" id="JACOSL010000039">
    <property type="protein sequence ID" value="MBI1756791.1"/>
    <property type="molecule type" value="Genomic_DNA"/>
</dbReference>
<evidence type="ECO:0000256" key="1">
    <source>
        <dbReference type="ARBA" id="ARBA00004141"/>
    </source>
</evidence>
<evidence type="ECO:0000313" key="13">
    <source>
        <dbReference type="Proteomes" id="UP000727962"/>
    </source>
</evidence>
<comment type="caution">
    <text evidence="12">The sequence shown here is derived from an EMBL/GenBank/DDBJ whole genome shotgun (WGS) entry which is preliminary data.</text>
</comment>
<dbReference type="Gene3D" id="1.20.210.10">
    <property type="entry name" value="Cytochrome c oxidase-like, subunit I domain"/>
    <property type="match status" value="1"/>
</dbReference>
<dbReference type="PRINTS" id="PR01165">
    <property type="entry name" value="CYCOXIDASEI"/>
</dbReference>
<feature type="transmembrane region" description="Helical" evidence="10">
    <location>
        <begin position="41"/>
        <end position="62"/>
    </location>
</feature>
<dbReference type="GO" id="GO:0016020">
    <property type="term" value="C:membrane"/>
    <property type="evidence" value="ECO:0007669"/>
    <property type="project" value="UniProtKB-SubCell"/>
</dbReference>
<feature type="domain" description="Cytochrome oxidase subunit I profile" evidence="11">
    <location>
        <begin position="25"/>
        <end position="535"/>
    </location>
</feature>